<evidence type="ECO:0000256" key="9">
    <source>
        <dbReference type="ARBA" id="ARBA00022729"/>
    </source>
</evidence>
<comment type="cofactor">
    <cofactor evidence="3">
        <name>Zn(2+)</name>
        <dbReference type="ChEBI" id="CHEBI:29105"/>
    </cofactor>
</comment>
<evidence type="ECO:0000256" key="13">
    <source>
        <dbReference type="ARBA" id="ARBA00023026"/>
    </source>
</evidence>
<organism evidence="20">
    <name type="scientific">Lysobacter firmicutimachus</name>
    <dbReference type="NCBI Taxonomy" id="1792846"/>
    <lineage>
        <taxon>Bacteria</taxon>
        <taxon>Pseudomonadati</taxon>
        <taxon>Pseudomonadota</taxon>
        <taxon>Gammaproteobacteria</taxon>
        <taxon>Lysobacterales</taxon>
        <taxon>Lysobacteraceae</taxon>
        <taxon>Lysobacter</taxon>
    </lineage>
</organism>
<dbReference type="EMBL" id="CP159925">
    <property type="protein sequence ID" value="XCO75082.1"/>
    <property type="molecule type" value="Genomic_DNA"/>
</dbReference>
<evidence type="ECO:0000256" key="8">
    <source>
        <dbReference type="ARBA" id="ARBA00022723"/>
    </source>
</evidence>
<evidence type="ECO:0000256" key="6">
    <source>
        <dbReference type="ARBA" id="ARBA00022525"/>
    </source>
</evidence>
<dbReference type="Gene3D" id="1.10.390.20">
    <property type="match status" value="1"/>
</dbReference>
<proteinExistence type="predicted"/>
<reference evidence="20" key="1">
    <citation type="submission" date="2024-06" db="EMBL/GenBank/DDBJ databases">
        <authorList>
            <person name="Li S."/>
        </authorList>
    </citation>
    <scope>NUCLEOTIDE SEQUENCE</scope>
    <source>
        <strain evidence="20">SR10</strain>
    </source>
</reference>
<dbReference type="EC" id="3.4.24.3" evidence="5"/>
<feature type="compositionally biased region" description="Basic and acidic residues" evidence="17">
    <location>
        <begin position="80"/>
        <end position="99"/>
    </location>
</feature>
<dbReference type="Pfam" id="PF01752">
    <property type="entry name" value="Peptidase_M9"/>
    <property type="match status" value="1"/>
</dbReference>
<evidence type="ECO:0000256" key="4">
    <source>
        <dbReference type="ARBA" id="ARBA00004613"/>
    </source>
</evidence>
<dbReference type="GO" id="GO:0006508">
    <property type="term" value="P:proteolysis"/>
    <property type="evidence" value="ECO:0007669"/>
    <property type="project" value="UniProtKB-KW"/>
</dbReference>
<dbReference type="PANTHER" id="PTHR13062">
    <property type="entry name" value="COLLAGENASE"/>
    <property type="match status" value="1"/>
</dbReference>
<dbReference type="InterPro" id="IPR000601">
    <property type="entry name" value="PKD_dom"/>
</dbReference>
<evidence type="ECO:0000256" key="11">
    <source>
        <dbReference type="ARBA" id="ARBA00022833"/>
    </source>
</evidence>
<feature type="chain" id="PRO_5043482157" description="microbial collagenase" evidence="18">
    <location>
        <begin position="21"/>
        <end position="939"/>
    </location>
</feature>
<dbReference type="PRINTS" id="PR00931">
    <property type="entry name" value="MICOLLPTASE"/>
</dbReference>
<evidence type="ECO:0000256" key="10">
    <source>
        <dbReference type="ARBA" id="ARBA00022801"/>
    </source>
</evidence>
<keyword evidence="6" id="KW-0964">Secreted</keyword>
<accession>A0AAU8MRB0</accession>
<gene>
    <name evidence="20" type="ORF">ABU614_22520</name>
</gene>
<name>A0AAU8MRB0_9GAMM</name>
<keyword evidence="13" id="KW-0843">Virulence</keyword>
<dbReference type="GO" id="GO:0004222">
    <property type="term" value="F:metalloendopeptidase activity"/>
    <property type="evidence" value="ECO:0007669"/>
    <property type="project" value="UniProtKB-EC"/>
</dbReference>
<evidence type="ECO:0000256" key="5">
    <source>
        <dbReference type="ARBA" id="ARBA00012653"/>
    </source>
</evidence>
<keyword evidence="7" id="KW-0645">Protease</keyword>
<evidence type="ECO:0000256" key="17">
    <source>
        <dbReference type="SAM" id="MobiDB-lite"/>
    </source>
</evidence>
<evidence type="ECO:0000256" key="18">
    <source>
        <dbReference type="SAM" id="SignalP"/>
    </source>
</evidence>
<feature type="compositionally biased region" description="Polar residues" evidence="17">
    <location>
        <begin position="40"/>
        <end position="49"/>
    </location>
</feature>
<dbReference type="InterPro" id="IPR035986">
    <property type="entry name" value="PKD_dom_sf"/>
</dbReference>
<comment type="cofactor">
    <cofactor evidence="2">
        <name>Ca(2+)</name>
        <dbReference type="ChEBI" id="CHEBI:29108"/>
    </cofactor>
</comment>
<feature type="signal peptide" evidence="18">
    <location>
        <begin position="1"/>
        <end position="20"/>
    </location>
</feature>
<protein>
    <recommendedName>
        <fullName evidence="5">microbial collagenase</fullName>
        <ecNumber evidence="5">3.4.24.3</ecNumber>
    </recommendedName>
</protein>
<keyword evidence="11" id="KW-0862">Zinc</keyword>
<keyword evidence="8" id="KW-0479">Metal-binding</keyword>
<feature type="region of interest" description="Disordered" evidence="17">
    <location>
        <begin position="40"/>
        <end position="105"/>
    </location>
</feature>
<dbReference type="Gene3D" id="2.60.40.10">
    <property type="entry name" value="Immunoglobulins"/>
    <property type="match status" value="1"/>
</dbReference>
<dbReference type="InterPro" id="IPR013783">
    <property type="entry name" value="Ig-like_fold"/>
</dbReference>
<dbReference type="InterPro" id="IPR007280">
    <property type="entry name" value="Peptidase_C_arc/bac"/>
</dbReference>
<keyword evidence="12" id="KW-0106">Calcium</keyword>
<feature type="domain" description="PKD" evidence="19">
    <location>
        <begin position="736"/>
        <end position="813"/>
    </location>
</feature>
<evidence type="ECO:0000256" key="7">
    <source>
        <dbReference type="ARBA" id="ARBA00022670"/>
    </source>
</evidence>
<dbReference type="GO" id="GO:0008270">
    <property type="term" value="F:zinc ion binding"/>
    <property type="evidence" value="ECO:0007669"/>
    <property type="project" value="InterPro"/>
</dbReference>
<feature type="active site" evidence="16">
    <location>
        <position position="594"/>
    </location>
</feature>
<dbReference type="GO" id="GO:0005576">
    <property type="term" value="C:extracellular region"/>
    <property type="evidence" value="ECO:0007669"/>
    <property type="project" value="UniProtKB-SubCell"/>
</dbReference>
<dbReference type="InterPro" id="IPR022409">
    <property type="entry name" value="PKD/Chitinase_dom"/>
</dbReference>
<dbReference type="CDD" id="cd00146">
    <property type="entry name" value="PKD"/>
    <property type="match status" value="1"/>
</dbReference>
<evidence type="ECO:0000313" key="20">
    <source>
        <dbReference type="EMBL" id="XCO75082.1"/>
    </source>
</evidence>
<keyword evidence="15" id="KW-0865">Zymogen</keyword>
<feature type="region of interest" description="Disordered" evidence="17">
    <location>
        <begin position="139"/>
        <end position="174"/>
    </location>
</feature>
<dbReference type="Gene3D" id="3.40.30.160">
    <property type="entry name" value="Collagenase ColT, N-terminal domain"/>
    <property type="match status" value="1"/>
</dbReference>
<dbReference type="PANTHER" id="PTHR13062:SF9">
    <property type="entry name" value="MICROBIAL COLLAGENASE"/>
    <property type="match status" value="1"/>
</dbReference>
<evidence type="ECO:0000256" key="14">
    <source>
        <dbReference type="ARBA" id="ARBA00023049"/>
    </source>
</evidence>
<dbReference type="SUPFAM" id="SSF49299">
    <property type="entry name" value="PKD domain"/>
    <property type="match status" value="1"/>
</dbReference>
<dbReference type="InterPro" id="IPR013661">
    <property type="entry name" value="Peptidase_M9_N_dom"/>
</dbReference>
<dbReference type="Pfam" id="PF08453">
    <property type="entry name" value="Peptidase_M9_N"/>
    <property type="match status" value="1"/>
</dbReference>
<comment type="catalytic activity">
    <reaction evidence="1">
        <text>Digestion of native collagen in the triple helical region at Xaa-|-Gly bonds. With synthetic peptides, a preference is shown for Gly at P3 and P1', Pro and Ala at P2 and P2', and hydroxyproline, Ala or Arg at P3'.</text>
        <dbReference type="EC" id="3.4.24.3"/>
    </reaction>
</comment>
<dbReference type="PROSITE" id="PS50093">
    <property type="entry name" value="PKD"/>
    <property type="match status" value="1"/>
</dbReference>
<feature type="compositionally biased region" description="Basic and acidic residues" evidence="17">
    <location>
        <begin position="155"/>
        <end position="167"/>
    </location>
</feature>
<evidence type="ECO:0000256" key="1">
    <source>
        <dbReference type="ARBA" id="ARBA00000424"/>
    </source>
</evidence>
<dbReference type="AlphaFoldDB" id="A0AAU8MRB0"/>
<dbReference type="RefSeq" id="WP_363797923.1">
    <property type="nucleotide sequence ID" value="NZ_CP159925.1"/>
</dbReference>
<dbReference type="InterPro" id="IPR002169">
    <property type="entry name" value="Peptidase_M9A/M9B"/>
</dbReference>
<dbReference type="SMART" id="SM00089">
    <property type="entry name" value="PKD"/>
    <property type="match status" value="1"/>
</dbReference>
<keyword evidence="10 20" id="KW-0378">Hydrolase</keyword>
<dbReference type="Gene3D" id="2.60.120.380">
    <property type="match status" value="1"/>
</dbReference>
<evidence type="ECO:0000256" key="2">
    <source>
        <dbReference type="ARBA" id="ARBA00001913"/>
    </source>
</evidence>
<keyword evidence="14" id="KW-0482">Metalloprotease</keyword>
<evidence type="ECO:0000256" key="3">
    <source>
        <dbReference type="ARBA" id="ARBA00001947"/>
    </source>
</evidence>
<sequence>MAACTAIIAVAALSTMGGGASGESNALVAAISRATATLTGRDSGATSNAAHAEPGQVGARSLHARVEADPRPDSMSSDESDLRGSEAQGRDADRHDPRRGPPGTLEMELSVLHDHHGITALPDLGPLIDPDLVRLASDYNNPLRPGQELYPRPSRQLEEKARAKSEPVEGPAGLEDGAVAATTETCDSKQFSSVSGSELVSSIKAASLDCLDTLHSLTGTDAGATFAESKMITVANAITSHSAGYDGTNSNGILNLMYFMRAGYYVQYYQKSAVGEYGTSLTAAIRNALDKFSANTNFKKVDDANGEVLESYFILVIGSDSVTYKLPVFKDMYARYDNSWNNYNWMRLALDRTLIALSKKNKIGSELGQYVQTDTSIITSLYNLVDRNFLVLYSKHYYVIMSAVGEMTRFMQHGGAAEAAASSRVKNLLAKSSPINGSVTAGVWMRLAEAVSNYDAANCSAYGTCNYKESVMADVFPDTHVCSSTLKIRAQSMLASELSATCAELSGQESFFHSKLMTNKVPVADDNTSSLEVFAFNSKFMYDAYGHALFGIDTNNGGKYLEGKPAAVGNQAKFIAHEAQWERAKFSIWNLNHEYVHYLDGRFNTYGDYALGQTAKTRWWIEGLAEYVSYEYMKIGAHQAIAQARLATYPISTIFKNDKNSGQTRTYQWGYLAVRYMFEKRPGKVSSILSYLRSAPDYSDYAGYMNDIGTSLDVDFKNWLACVGNVGAQGCPVNKPPTADFKSIISGLTVQFADYSKDVDGSIASQTWSFSDGATVTGLFPVKRFSAPGTYDVTLKVVDDKGAESIVRDSVTVAEFPTCSDPDARRLGQSCKRTASTVLYGGTYRAAFYVTVPVGIKQLRITLGGGTGEADLYVLGPSSVNPAPVTWADQTWNMYRSIQPGNGESILIDRPIPGVHTLAVYSKGGVASGMTITSQFVTD</sequence>
<evidence type="ECO:0000256" key="15">
    <source>
        <dbReference type="ARBA" id="ARBA00023145"/>
    </source>
</evidence>
<evidence type="ECO:0000259" key="19">
    <source>
        <dbReference type="PROSITE" id="PS50093"/>
    </source>
</evidence>
<dbReference type="Pfam" id="PF04151">
    <property type="entry name" value="PPC"/>
    <property type="match status" value="1"/>
</dbReference>
<comment type="subcellular location">
    <subcellularLocation>
        <location evidence="4">Secreted</location>
    </subcellularLocation>
</comment>
<evidence type="ECO:0000256" key="12">
    <source>
        <dbReference type="ARBA" id="ARBA00022837"/>
    </source>
</evidence>
<dbReference type="Pfam" id="PF18911">
    <property type="entry name" value="PKD_4"/>
    <property type="match status" value="1"/>
</dbReference>
<evidence type="ECO:0000256" key="16">
    <source>
        <dbReference type="PIRSR" id="PIRSR602169-1"/>
    </source>
</evidence>
<keyword evidence="9 18" id="KW-0732">Signal</keyword>